<evidence type="ECO:0000256" key="10">
    <source>
        <dbReference type="ARBA" id="ARBA00022967"/>
    </source>
</evidence>
<feature type="transmembrane region" description="Helical" evidence="18">
    <location>
        <begin position="786"/>
        <end position="807"/>
    </location>
</feature>
<feature type="transmembrane region" description="Helical" evidence="18">
    <location>
        <begin position="340"/>
        <end position="367"/>
    </location>
</feature>
<keyword evidence="2 18" id="KW-0813">Transport</keyword>
<evidence type="ECO:0000256" key="1">
    <source>
        <dbReference type="ARBA" id="ARBA00004127"/>
    </source>
</evidence>
<reference evidence="22" key="1">
    <citation type="submission" date="2021-01" db="EMBL/GenBank/DDBJ databases">
        <authorList>
            <consortium name="Genoscope - CEA"/>
            <person name="William W."/>
        </authorList>
    </citation>
    <scope>NUCLEOTIDE SEQUENCE</scope>
</reference>
<evidence type="ECO:0000313" key="23">
    <source>
        <dbReference type="Proteomes" id="UP000692954"/>
    </source>
</evidence>
<dbReference type="NCBIfam" id="TIGR01494">
    <property type="entry name" value="ATPase_P-type"/>
    <property type="match status" value="2"/>
</dbReference>
<feature type="domain" description="Cation-transporting P-type ATPase N-terminal" evidence="21">
    <location>
        <begin position="48"/>
        <end position="114"/>
    </location>
</feature>
<keyword evidence="14 18" id="KW-0472">Membrane</keyword>
<evidence type="ECO:0000256" key="12">
    <source>
        <dbReference type="ARBA" id="ARBA00023053"/>
    </source>
</evidence>
<feature type="transmembrane region" description="Helical" evidence="18">
    <location>
        <begin position="902"/>
        <end position="920"/>
    </location>
</feature>
<dbReference type="Pfam" id="PF00122">
    <property type="entry name" value="E1-E2_ATPase"/>
    <property type="match status" value="1"/>
</dbReference>
<evidence type="ECO:0000256" key="15">
    <source>
        <dbReference type="ARBA" id="ARBA00023201"/>
    </source>
</evidence>
<comment type="function">
    <text evidence="18">Catalyzes the hydrolysis of ATP coupled with the transport of calcium.</text>
</comment>
<sequence>MATQIKEPLLNEEAQTDFGMTAKELSQMFIPDNIRDGSSIEMLSRFGKVQGLIQKLKTDPKKGLDGTNINDMELRVKNFGDNKPDVKEPKSLIEYILENFEDQMLRILCLAAAVNLIIGVWTEGWKEGWMDGMAIFIAVIIIVSVTAGNNYVKDQQFRKLNAIAENRNVNVKRAAKIVSLNIYELVVGDIMIVDTGEKMPVDGLVLESSELTADESSVTGETKPIKKIVPQSYEKLNQKENANSFLISGSSIIDGTGEILVLAVGENSQWGISKKLLTQQTKDDKTPLQEKLGILADQIGQYGLGAAIVTFLAMSLHLLFDAVFNDYPLFSAHAIKEILNFFIVSVTIIVVAVPEGLPLAVTIALAYSVGKMKDEKNLVRYLSACETMGGANNICSDKTGTLTENKMAVTNLYIEDKDFNILDTKLIKSSTLSLLCEGICLNSMAHPQINENGKFEHIGNKTECALLEMAYKFGYDFRQIRQNMGEKIKKKFPFNSEKKKMTIVLDLQGNRTQFTIFTKGAPDMLLDKCTHYINSEGRPVVITNDYKQKVNAVIKNYASQSLRSILLLYRETMLQGRPTKTEDFNNIEDLIDKSYTIIGITGLQDPLKQGIVKAVQQCKEAGVIVRMVTGDNFDTAVAISKQAGILSQNYENHEDSLAVLEGKTFRQMIEGLIYEKQGDQDIPKVKNLQNFTIIANELRVLARSSPEDKFLLVTGLKQLDNVVAVTGDGTNDAPALKKADVGFAMGIQGTEVAKEAAGIILLDDNFASIVTAMKWGRNIFDCIRKFLVFQVTVNVVAVSMAFLGGVFLKESPLTSIQMLWVNLIMDTLASLALATEPPNDELLTRRPYARKEHMITPGMWRTILCQAAFQLFVLLIILFKGDSIFQIPSSRGHRLDEQYNPIYQQHYTIFFHVFVFLQVFNEINARKLKRTELNVFQGFFNNWLFLSVIVGTILVQIIIVQFGGKAVKVTPLNFSHHFICVLIGMSSLVIGYLIKQIPDQYFQSIELFREQVLIDADPNSIQGKFKRPSTFLRKKRQLENKQTNKTFSEIELKNGQFGFQIK</sequence>
<dbReference type="PROSITE" id="PS00154">
    <property type="entry name" value="ATPASE_E1_E2"/>
    <property type="match status" value="1"/>
</dbReference>
<protein>
    <recommendedName>
        <fullName evidence="18">Calcium-transporting ATPase</fullName>
        <ecNumber evidence="18">7.2.2.10</ecNumber>
    </recommendedName>
</protein>
<dbReference type="GO" id="GO:0008554">
    <property type="term" value="F:P-type sodium transporter activity"/>
    <property type="evidence" value="ECO:0007669"/>
    <property type="project" value="UniProtKB-EC"/>
</dbReference>
<feature type="transmembrane region" description="Helical" evidence="18">
    <location>
        <begin position="974"/>
        <end position="994"/>
    </location>
</feature>
<dbReference type="Pfam" id="PF13246">
    <property type="entry name" value="Cation_ATPase"/>
    <property type="match status" value="1"/>
</dbReference>
<evidence type="ECO:0000256" key="13">
    <source>
        <dbReference type="ARBA" id="ARBA00023065"/>
    </source>
</evidence>
<evidence type="ECO:0000256" key="17">
    <source>
        <dbReference type="ARBA" id="ARBA00049499"/>
    </source>
</evidence>
<dbReference type="InterPro" id="IPR006068">
    <property type="entry name" value="ATPase_P-typ_cation-transptr_C"/>
</dbReference>
<feature type="domain" description="P-type ATPase A" evidence="19">
    <location>
        <begin position="167"/>
        <end position="271"/>
    </location>
</feature>
<feature type="domain" description="Cation-transporting P-type ATPase C-terminal" evidence="20">
    <location>
        <begin position="811"/>
        <end position="997"/>
    </location>
</feature>
<keyword evidence="10" id="KW-1278">Translocase</keyword>
<dbReference type="InterPro" id="IPR018303">
    <property type="entry name" value="ATPase_P-typ_P_site"/>
</dbReference>
<dbReference type="PANTHER" id="PTHR24093:SF369">
    <property type="entry name" value="CALCIUM-TRANSPORTING ATPASE"/>
    <property type="match status" value="1"/>
</dbReference>
<comment type="similarity">
    <text evidence="18">Belongs to the cation transport ATPase (P-type) (TC 3.A.3) family.</text>
</comment>
<dbReference type="Proteomes" id="UP000692954">
    <property type="component" value="Unassembled WGS sequence"/>
</dbReference>
<keyword evidence="7 18" id="KW-0106">Calcium</keyword>
<dbReference type="Pfam" id="PF00689">
    <property type="entry name" value="Cation_ATPase_C"/>
    <property type="match status" value="1"/>
</dbReference>
<dbReference type="FunFam" id="1.20.1110.10:FF:000039">
    <property type="entry name" value="Calcium-transporting ATPase"/>
    <property type="match status" value="1"/>
</dbReference>
<dbReference type="InterPro" id="IPR059000">
    <property type="entry name" value="ATPase_P-type_domA"/>
</dbReference>
<dbReference type="Pfam" id="PF00690">
    <property type="entry name" value="Cation_ATPase_N"/>
    <property type="match status" value="1"/>
</dbReference>
<dbReference type="SFLD" id="SFLDS00003">
    <property type="entry name" value="Haloacid_Dehalogenase"/>
    <property type="match status" value="1"/>
</dbReference>
<feature type="transmembrane region" description="Helical" evidence="18">
    <location>
        <begin position="940"/>
        <end position="962"/>
    </location>
</feature>
<evidence type="ECO:0000256" key="11">
    <source>
        <dbReference type="ARBA" id="ARBA00022989"/>
    </source>
</evidence>
<dbReference type="AlphaFoldDB" id="A0A8S1KUU8"/>
<dbReference type="GO" id="GO:0005886">
    <property type="term" value="C:plasma membrane"/>
    <property type="evidence" value="ECO:0007669"/>
    <property type="project" value="TreeGrafter"/>
</dbReference>
<dbReference type="FunFam" id="3.40.50.1000:FF:000191">
    <property type="entry name" value="Calcium-transporting ATPase"/>
    <property type="match status" value="1"/>
</dbReference>
<feature type="transmembrane region" description="Helical" evidence="18">
    <location>
        <begin position="104"/>
        <end position="121"/>
    </location>
</feature>
<evidence type="ECO:0000256" key="9">
    <source>
        <dbReference type="ARBA" id="ARBA00022842"/>
    </source>
</evidence>
<keyword evidence="3 18" id="KW-0109">Calcium transport</keyword>
<keyword evidence="13 18" id="KW-0406">Ion transport</keyword>
<feature type="transmembrane region" description="Helical" evidence="18">
    <location>
        <begin position="858"/>
        <end position="879"/>
    </location>
</feature>
<feature type="transmembrane region" description="Helical" evidence="18">
    <location>
        <begin position="299"/>
        <end position="320"/>
    </location>
</feature>
<dbReference type="SFLD" id="SFLDG00002">
    <property type="entry name" value="C1.7:_P-type_atpase_like"/>
    <property type="match status" value="1"/>
</dbReference>
<dbReference type="SFLD" id="SFLDF00027">
    <property type="entry name" value="p-type_atpase"/>
    <property type="match status" value="1"/>
</dbReference>
<dbReference type="EC" id="7.2.2.10" evidence="18"/>
<dbReference type="InterPro" id="IPR001757">
    <property type="entry name" value="P_typ_ATPase"/>
</dbReference>
<dbReference type="GO" id="GO:0046872">
    <property type="term" value="F:metal ion binding"/>
    <property type="evidence" value="ECO:0007669"/>
    <property type="project" value="UniProtKB-KW"/>
</dbReference>
<evidence type="ECO:0000256" key="2">
    <source>
        <dbReference type="ARBA" id="ARBA00022448"/>
    </source>
</evidence>
<comment type="caution">
    <text evidence="22">The sequence shown here is derived from an EMBL/GenBank/DDBJ whole genome shotgun (WGS) entry which is preliminary data.</text>
</comment>
<evidence type="ECO:0000259" key="21">
    <source>
        <dbReference type="Pfam" id="PF00690"/>
    </source>
</evidence>
<evidence type="ECO:0000259" key="20">
    <source>
        <dbReference type="Pfam" id="PF00689"/>
    </source>
</evidence>
<evidence type="ECO:0000256" key="5">
    <source>
        <dbReference type="ARBA" id="ARBA00022723"/>
    </source>
</evidence>
<comment type="subcellular location">
    <subcellularLocation>
        <location evidence="1">Endomembrane system</location>
        <topology evidence="1">Multi-pass membrane protein</topology>
    </subcellularLocation>
    <subcellularLocation>
        <location evidence="18">Membrane</location>
        <topology evidence="18">Multi-pass membrane protein</topology>
    </subcellularLocation>
</comment>
<dbReference type="NCBIfam" id="TIGR01517">
    <property type="entry name" value="ATPase-IIB_Ca"/>
    <property type="match status" value="1"/>
</dbReference>
<dbReference type="PANTHER" id="PTHR24093">
    <property type="entry name" value="CATION TRANSPORTING ATPASE"/>
    <property type="match status" value="1"/>
</dbReference>
<evidence type="ECO:0000256" key="3">
    <source>
        <dbReference type="ARBA" id="ARBA00022568"/>
    </source>
</evidence>
<keyword evidence="6 18" id="KW-0547">Nucleotide-binding</keyword>
<keyword evidence="12" id="KW-0915">Sodium</keyword>
<keyword evidence="5" id="KW-0479">Metal-binding</keyword>
<dbReference type="GO" id="GO:0005524">
    <property type="term" value="F:ATP binding"/>
    <property type="evidence" value="ECO:0007669"/>
    <property type="project" value="UniProtKB-KW"/>
</dbReference>
<comment type="catalytic activity">
    <reaction evidence="17">
        <text>Na(+)(in) + ATP + H2O = Na(+)(out) + ADP + phosphate + H(+)</text>
        <dbReference type="Rhea" id="RHEA:14633"/>
        <dbReference type="ChEBI" id="CHEBI:15377"/>
        <dbReference type="ChEBI" id="CHEBI:15378"/>
        <dbReference type="ChEBI" id="CHEBI:29101"/>
        <dbReference type="ChEBI" id="CHEBI:30616"/>
        <dbReference type="ChEBI" id="CHEBI:43474"/>
        <dbReference type="ChEBI" id="CHEBI:456216"/>
        <dbReference type="EC" id="7.2.2.3"/>
    </reaction>
    <physiologicalReaction direction="left-to-right" evidence="17">
        <dbReference type="Rhea" id="RHEA:14634"/>
    </physiologicalReaction>
</comment>
<name>A0A8S1KUU8_9CILI</name>
<dbReference type="FunFam" id="3.40.1110.10:FF:000045">
    <property type="entry name" value="Calcium-transporting ATPase"/>
    <property type="match status" value="1"/>
</dbReference>
<proteinExistence type="inferred from homology"/>
<keyword evidence="23" id="KW-1185">Reference proteome</keyword>
<keyword evidence="15" id="KW-0739">Sodium transport</keyword>
<comment type="catalytic activity">
    <reaction evidence="16 18">
        <text>Ca(2+)(in) + ATP + H2O = Ca(2+)(out) + ADP + phosphate + H(+)</text>
        <dbReference type="Rhea" id="RHEA:18105"/>
        <dbReference type="ChEBI" id="CHEBI:15377"/>
        <dbReference type="ChEBI" id="CHEBI:15378"/>
        <dbReference type="ChEBI" id="CHEBI:29108"/>
        <dbReference type="ChEBI" id="CHEBI:30616"/>
        <dbReference type="ChEBI" id="CHEBI:43474"/>
        <dbReference type="ChEBI" id="CHEBI:456216"/>
        <dbReference type="EC" id="7.2.2.10"/>
    </reaction>
</comment>
<evidence type="ECO:0000256" key="7">
    <source>
        <dbReference type="ARBA" id="ARBA00022837"/>
    </source>
</evidence>
<evidence type="ECO:0000256" key="6">
    <source>
        <dbReference type="ARBA" id="ARBA00022741"/>
    </source>
</evidence>
<dbReference type="InterPro" id="IPR044492">
    <property type="entry name" value="P_typ_ATPase_HD_dom"/>
</dbReference>
<keyword evidence="9" id="KW-0460">Magnesium</keyword>
<dbReference type="CDD" id="cd02081">
    <property type="entry name" value="P-type_ATPase_Ca_PMCA-like"/>
    <property type="match status" value="1"/>
</dbReference>
<evidence type="ECO:0000256" key="14">
    <source>
        <dbReference type="ARBA" id="ARBA00023136"/>
    </source>
</evidence>
<dbReference type="GO" id="GO:0005388">
    <property type="term" value="F:P-type calcium transporter activity"/>
    <property type="evidence" value="ECO:0007669"/>
    <property type="project" value="UniProtKB-EC"/>
</dbReference>
<dbReference type="OrthoDB" id="3352408at2759"/>
<evidence type="ECO:0000313" key="22">
    <source>
        <dbReference type="EMBL" id="CAD8056486.1"/>
    </source>
</evidence>
<comment type="caution">
    <text evidence="18">Lacks conserved residue(s) required for the propagation of feature annotation.</text>
</comment>
<evidence type="ECO:0000256" key="4">
    <source>
        <dbReference type="ARBA" id="ARBA00022692"/>
    </source>
</evidence>
<dbReference type="EMBL" id="CAJJDN010000010">
    <property type="protein sequence ID" value="CAD8056486.1"/>
    <property type="molecule type" value="Genomic_DNA"/>
</dbReference>
<dbReference type="GO" id="GO:0016887">
    <property type="term" value="F:ATP hydrolysis activity"/>
    <property type="evidence" value="ECO:0007669"/>
    <property type="project" value="InterPro"/>
</dbReference>
<accession>A0A8S1KUU8</accession>
<dbReference type="InterPro" id="IPR004014">
    <property type="entry name" value="ATPase_P-typ_cation-transptr_N"/>
</dbReference>
<keyword evidence="8 18" id="KW-0067">ATP-binding</keyword>
<dbReference type="FunFam" id="3.40.50.1000:FF:000001">
    <property type="entry name" value="Phospholipid-transporting ATPase IC"/>
    <property type="match status" value="1"/>
</dbReference>
<evidence type="ECO:0000256" key="18">
    <source>
        <dbReference type="RuleBase" id="RU361146"/>
    </source>
</evidence>
<feature type="transmembrane region" description="Helical" evidence="18">
    <location>
        <begin position="133"/>
        <end position="152"/>
    </location>
</feature>
<evidence type="ECO:0000256" key="8">
    <source>
        <dbReference type="ARBA" id="ARBA00022840"/>
    </source>
</evidence>
<keyword evidence="4 18" id="KW-0812">Transmembrane</keyword>
<gene>
    <name evidence="22" type="ORF">PSON_ATCC_30995.1.T0100262</name>
</gene>
<keyword evidence="11 18" id="KW-1133">Transmembrane helix</keyword>
<evidence type="ECO:0000256" key="16">
    <source>
        <dbReference type="ARBA" id="ARBA00048694"/>
    </source>
</evidence>
<dbReference type="GO" id="GO:0012505">
    <property type="term" value="C:endomembrane system"/>
    <property type="evidence" value="ECO:0007669"/>
    <property type="project" value="UniProtKB-SubCell"/>
</dbReference>
<dbReference type="InterPro" id="IPR006408">
    <property type="entry name" value="P-type_ATPase_IIB"/>
</dbReference>
<evidence type="ECO:0000259" key="19">
    <source>
        <dbReference type="Pfam" id="PF00122"/>
    </source>
</evidence>
<organism evidence="22 23">
    <name type="scientific">Paramecium sonneborni</name>
    <dbReference type="NCBI Taxonomy" id="65129"/>
    <lineage>
        <taxon>Eukaryota</taxon>
        <taxon>Sar</taxon>
        <taxon>Alveolata</taxon>
        <taxon>Ciliophora</taxon>
        <taxon>Intramacronucleata</taxon>
        <taxon>Oligohymenophorea</taxon>
        <taxon>Peniculida</taxon>
        <taxon>Parameciidae</taxon>
        <taxon>Paramecium</taxon>
    </lineage>
</organism>